<dbReference type="Proteomes" id="UP000325255">
    <property type="component" value="Unassembled WGS sequence"/>
</dbReference>
<comment type="caution">
    <text evidence="1">The sequence shown here is derived from an EMBL/GenBank/DDBJ whole genome shotgun (WGS) entry which is preliminary data.</text>
</comment>
<dbReference type="EMBL" id="VWPK01000033">
    <property type="protein sequence ID" value="KAA5610412.1"/>
    <property type="molecule type" value="Genomic_DNA"/>
</dbReference>
<evidence type="ECO:0000313" key="2">
    <source>
        <dbReference type="Proteomes" id="UP000325255"/>
    </source>
</evidence>
<gene>
    <name evidence="1" type="ORF">F1189_19500</name>
</gene>
<keyword evidence="2" id="KW-1185">Reference proteome</keyword>
<name>A0A5M6IQ64_9PROT</name>
<proteinExistence type="predicted"/>
<dbReference type="AlphaFoldDB" id="A0A5M6IQ64"/>
<dbReference type="OrthoDB" id="7210981at2"/>
<protein>
    <submittedName>
        <fullName evidence="1">Uncharacterized protein</fullName>
    </submittedName>
</protein>
<reference evidence="1 2" key="1">
    <citation type="submission" date="2019-09" db="EMBL/GenBank/DDBJ databases">
        <title>Genome sequence of Rhodovastum atsumiense, a diverse member of the Acetobacteraceae family of non-sulfur purple photosynthetic bacteria.</title>
        <authorList>
            <person name="Meyer T."/>
            <person name="Kyndt J."/>
        </authorList>
    </citation>
    <scope>NUCLEOTIDE SEQUENCE [LARGE SCALE GENOMIC DNA]</scope>
    <source>
        <strain evidence="1 2">DSM 21279</strain>
    </source>
</reference>
<dbReference type="RefSeq" id="WP_150042542.1">
    <property type="nucleotide sequence ID" value="NZ_OW485601.1"/>
</dbReference>
<sequence>MRPSAASPCPSAVLQRSGWRRCVAPALAGAAFLVAVPVHAATLLVCREVDLAAPIMAPLTIPAGSLYRDDGRADDPVAAFSGDRWQLRLETIEPVVIPPLASCVRVRVRITSDSSIKSVAVGDNRRFVYAGSSLMLDAPEASEAVMTTRGRVLDSVP</sequence>
<organism evidence="1 2">
    <name type="scientific">Rhodovastum atsumiense</name>
    <dbReference type="NCBI Taxonomy" id="504468"/>
    <lineage>
        <taxon>Bacteria</taxon>
        <taxon>Pseudomonadati</taxon>
        <taxon>Pseudomonadota</taxon>
        <taxon>Alphaproteobacteria</taxon>
        <taxon>Acetobacterales</taxon>
        <taxon>Acetobacteraceae</taxon>
        <taxon>Rhodovastum</taxon>
    </lineage>
</organism>
<evidence type="ECO:0000313" key="1">
    <source>
        <dbReference type="EMBL" id="KAA5610412.1"/>
    </source>
</evidence>
<accession>A0A5M6IQ64</accession>